<dbReference type="PANTHER" id="PTHR42103">
    <property type="entry name" value="ALPHA/BETA-HYDROLASES SUPERFAMILY PROTEIN"/>
    <property type="match status" value="1"/>
</dbReference>
<feature type="domain" description="Serine aminopeptidase S33" evidence="1">
    <location>
        <begin position="45"/>
        <end position="143"/>
    </location>
</feature>
<comment type="caution">
    <text evidence="2">The sequence shown here is derived from an EMBL/GenBank/DDBJ whole genome shotgun (WGS) entry which is preliminary data.</text>
</comment>
<organism evidence="2 3">
    <name type="scientific">Tectimicrobiota bacterium</name>
    <dbReference type="NCBI Taxonomy" id="2528274"/>
    <lineage>
        <taxon>Bacteria</taxon>
        <taxon>Pseudomonadati</taxon>
        <taxon>Nitrospinota/Tectimicrobiota group</taxon>
        <taxon>Candidatus Tectimicrobiota</taxon>
    </lineage>
</organism>
<dbReference type="Gene3D" id="3.40.50.1820">
    <property type="entry name" value="alpha/beta hydrolase"/>
    <property type="match status" value="1"/>
</dbReference>
<dbReference type="Proteomes" id="UP000712673">
    <property type="component" value="Unassembled WGS sequence"/>
</dbReference>
<name>A0A937VWZ0_UNCTE</name>
<dbReference type="Pfam" id="PF12146">
    <property type="entry name" value="Hydrolase_4"/>
    <property type="match status" value="1"/>
</dbReference>
<dbReference type="InterPro" id="IPR029058">
    <property type="entry name" value="AB_hydrolase_fold"/>
</dbReference>
<evidence type="ECO:0000313" key="2">
    <source>
        <dbReference type="EMBL" id="MBM3222588.1"/>
    </source>
</evidence>
<accession>A0A937VWZ0</accession>
<dbReference type="InterPro" id="IPR022742">
    <property type="entry name" value="Hydrolase_4"/>
</dbReference>
<dbReference type="SUPFAM" id="SSF53474">
    <property type="entry name" value="alpha/beta-Hydrolases"/>
    <property type="match status" value="1"/>
</dbReference>
<sequence>MGRRQRMDQKVMFPAGELTLEGRLWQTTSHRDVGVVLCHPHPLRGGNMYSNVISAVAEALWQQDITTLRFNFRGTGSSTGVHGDGETEGADVNAAVTYLLSVQPVSQLLVAGYSFGAGVGLLAGAADPRVTAIAGIAPPVERRDFSPLHHCSKAKLFIAGDRDHVCPMPTLQALLLHCPEPKTLTPILGADHFFLGREAEVAEAIVAFAKA</sequence>
<dbReference type="EMBL" id="VGLS01000034">
    <property type="protein sequence ID" value="MBM3222588.1"/>
    <property type="molecule type" value="Genomic_DNA"/>
</dbReference>
<dbReference type="AlphaFoldDB" id="A0A937VWZ0"/>
<reference evidence="2" key="1">
    <citation type="submission" date="2019-03" db="EMBL/GenBank/DDBJ databases">
        <title>Lake Tanganyika Metagenome-Assembled Genomes (MAGs).</title>
        <authorList>
            <person name="Tran P."/>
        </authorList>
    </citation>
    <scope>NUCLEOTIDE SEQUENCE</scope>
    <source>
        <strain evidence="2">K_DeepCast_65m_m2_066</strain>
    </source>
</reference>
<proteinExistence type="predicted"/>
<gene>
    <name evidence="2" type="ORF">FJZ47_02120</name>
</gene>
<protein>
    <recommendedName>
        <fullName evidence="1">Serine aminopeptidase S33 domain-containing protein</fullName>
    </recommendedName>
</protein>
<evidence type="ECO:0000313" key="3">
    <source>
        <dbReference type="Proteomes" id="UP000712673"/>
    </source>
</evidence>
<evidence type="ECO:0000259" key="1">
    <source>
        <dbReference type="Pfam" id="PF12146"/>
    </source>
</evidence>
<dbReference type="PANTHER" id="PTHR42103:SF2">
    <property type="entry name" value="AB HYDROLASE-1 DOMAIN-CONTAINING PROTEIN"/>
    <property type="match status" value="1"/>
</dbReference>